<proteinExistence type="predicted"/>
<sequence length="51" mass="5661">MLSIPTGFFPQLKRTCLTPSLVKAEVWEFTVCRSLPLQENSLVSKPGPAKN</sequence>
<dbReference type="AlphaFoldDB" id="A0A0E9R5F9"/>
<reference evidence="1" key="2">
    <citation type="journal article" date="2015" name="Fish Shellfish Immunol.">
        <title>Early steps in the European eel (Anguilla anguilla)-Vibrio vulnificus interaction in the gills: Role of the RtxA13 toxin.</title>
        <authorList>
            <person name="Callol A."/>
            <person name="Pajuelo D."/>
            <person name="Ebbesson L."/>
            <person name="Teles M."/>
            <person name="MacKenzie S."/>
            <person name="Amaro C."/>
        </authorList>
    </citation>
    <scope>NUCLEOTIDE SEQUENCE</scope>
</reference>
<protein>
    <submittedName>
        <fullName evidence="1">Uncharacterized protein</fullName>
    </submittedName>
</protein>
<accession>A0A0E9R5F9</accession>
<evidence type="ECO:0000313" key="1">
    <source>
        <dbReference type="EMBL" id="JAH24002.1"/>
    </source>
</evidence>
<dbReference type="EMBL" id="GBXM01084575">
    <property type="protein sequence ID" value="JAH24002.1"/>
    <property type="molecule type" value="Transcribed_RNA"/>
</dbReference>
<organism evidence="1">
    <name type="scientific">Anguilla anguilla</name>
    <name type="common">European freshwater eel</name>
    <name type="synonym">Muraena anguilla</name>
    <dbReference type="NCBI Taxonomy" id="7936"/>
    <lineage>
        <taxon>Eukaryota</taxon>
        <taxon>Metazoa</taxon>
        <taxon>Chordata</taxon>
        <taxon>Craniata</taxon>
        <taxon>Vertebrata</taxon>
        <taxon>Euteleostomi</taxon>
        <taxon>Actinopterygii</taxon>
        <taxon>Neopterygii</taxon>
        <taxon>Teleostei</taxon>
        <taxon>Anguilliformes</taxon>
        <taxon>Anguillidae</taxon>
        <taxon>Anguilla</taxon>
    </lineage>
</organism>
<name>A0A0E9R5F9_ANGAN</name>
<reference evidence="1" key="1">
    <citation type="submission" date="2014-11" db="EMBL/GenBank/DDBJ databases">
        <authorList>
            <person name="Amaro Gonzalez C."/>
        </authorList>
    </citation>
    <scope>NUCLEOTIDE SEQUENCE</scope>
</reference>